<protein>
    <submittedName>
        <fullName evidence="1">Uncharacterized protein</fullName>
    </submittedName>
</protein>
<gene>
    <name evidence="1" type="ORF">DCAF_LOCUS12789</name>
</gene>
<evidence type="ECO:0000313" key="1">
    <source>
        <dbReference type="EMBL" id="CAK7337751.1"/>
    </source>
</evidence>
<sequence>AINRNAREREQELPKHMFEQRGVSSKDDLLWLELEGNKLGEDERKELEELGIGGCYISICGASFLVGSLN</sequence>
<dbReference type="AlphaFoldDB" id="A0AAV1RMX0"/>
<dbReference type="EMBL" id="CAWUPB010001108">
    <property type="protein sequence ID" value="CAK7337751.1"/>
    <property type="molecule type" value="Genomic_DNA"/>
</dbReference>
<keyword evidence="2" id="KW-1185">Reference proteome</keyword>
<dbReference type="Proteomes" id="UP001314170">
    <property type="component" value="Unassembled WGS sequence"/>
</dbReference>
<evidence type="ECO:0000313" key="2">
    <source>
        <dbReference type="Proteomes" id="UP001314170"/>
    </source>
</evidence>
<name>A0AAV1RMX0_9ROSI</name>
<reference evidence="1 2" key="1">
    <citation type="submission" date="2024-01" db="EMBL/GenBank/DDBJ databases">
        <authorList>
            <person name="Waweru B."/>
        </authorList>
    </citation>
    <scope>NUCLEOTIDE SEQUENCE [LARGE SCALE GENOMIC DNA]</scope>
</reference>
<feature type="non-terminal residue" evidence="1">
    <location>
        <position position="1"/>
    </location>
</feature>
<organism evidence="1 2">
    <name type="scientific">Dovyalis caffra</name>
    <dbReference type="NCBI Taxonomy" id="77055"/>
    <lineage>
        <taxon>Eukaryota</taxon>
        <taxon>Viridiplantae</taxon>
        <taxon>Streptophyta</taxon>
        <taxon>Embryophyta</taxon>
        <taxon>Tracheophyta</taxon>
        <taxon>Spermatophyta</taxon>
        <taxon>Magnoliopsida</taxon>
        <taxon>eudicotyledons</taxon>
        <taxon>Gunneridae</taxon>
        <taxon>Pentapetalae</taxon>
        <taxon>rosids</taxon>
        <taxon>fabids</taxon>
        <taxon>Malpighiales</taxon>
        <taxon>Salicaceae</taxon>
        <taxon>Flacourtieae</taxon>
        <taxon>Dovyalis</taxon>
    </lineage>
</organism>
<accession>A0AAV1RMX0</accession>
<comment type="caution">
    <text evidence="1">The sequence shown here is derived from an EMBL/GenBank/DDBJ whole genome shotgun (WGS) entry which is preliminary data.</text>
</comment>
<proteinExistence type="predicted"/>